<keyword evidence="4" id="KW-0378">Hydrolase</keyword>
<evidence type="ECO:0000313" key="6">
    <source>
        <dbReference type="EMBL" id="KAF7359415.1"/>
    </source>
</evidence>
<comment type="catalytic activity">
    <reaction evidence="1">
        <text>a monocarboxylic acid amide + H2O = a monocarboxylate + NH4(+)</text>
        <dbReference type="Rhea" id="RHEA:12020"/>
        <dbReference type="ChEBI" id="CHEBI:15377"/>
        <dbReference type="ChEBI" id="CHEBI:28938"/>
        <dbReference type="ChEBI" id="CHEBI:35757"/>
        <dbReference type="ChEBI" id="CHEBI:83628"/>
        <dbReference type="EC" id="3.5.1.4"/>
    </reaction>
</comment>
<sequence>MWPFSSGYQVIAEGKQKERDSAISAAPKFDLNEHGAFLRATASEIVDRIERGEWTASQVVRAYIAQAAVAQKTTNCLTEVLFSQALERARELDVEFASTKKLRGPLHGVPISVKDQCEYYTRKFDCIKRKAPVSQSISRASTLRWGSVPLLTSRQPVMPTLSPFSRLRERFQSSRPKVPRLLRVTAPTYTKNCPANHVQVPQLLRVTAPTYTKNSTMFSYECANPVWGRSVNPYNGGFTCGGSSGGEAAVLAMNGSALGIGSDIGGSLRIPAAFCGIYALKPTPLRVSSVGAGVAVPGFEGIIAVVGPMARSVEDLELFCRVIFGVQRRSNIVAPIPYTESKLPEKLRFGYYTGEYLLRDGKTLITDLNSADCYVKGSPASKRAISETVAALQKEGHECIEITIPNQLEAFNVFVGLTSADGYKTLLSGIKNDPLDSSLLVVAHGSALPGFLRSFASWFISFFLKDEKFAGAVASTGAKPMREYLRWVARRNKYNDEFYEKVWNKHQLDGIIAPVLAMPQIHTGGFTTLFSLAAGTALYNLVNSPSGSIPVTKVDAAKDQITEEWLKAPSPSLVERALYHGKKPIYDPVAMQGMPVGIQVVAKRWEDEKVLGMMKIIDKALGKDRGFGPGSFLDV</sequence>
<dbReference type="PROSITE" id="PS00571">
    <property type="entry name" value="AMIDASES"/>
    <property type="match status" value="1"/>
</dbReference>
<organism evidence="6 7">
    <name type="scientific">Mycena sanguinolenta</name>
    <dbReference type="NCBI Taxonomy" id="230812"/>
    <lineage>
        <taxon>Eukaryota</taxon>
        <taxon>Fungi</taxon>
        <taxon>Dikarya</taxon>
        <taxon>Basidiomycota</taxon>
        <taxon>Agaricomycotina</taxon>
        <taxon>Agaricomycetes</taxon>
        <taxon>Agaricomycetidae</taxon>
        <taxon>Agaricales</taxon>
        <taxon>Marasmiineae</taxon>
        <taxon>Mycenaceae</taxon>
        <taxon>Mycena</taxon>
    </lineage>
</organism>
<comment type="caution">
    <text evidence="6">The sequence shown here is derived from an EMBL/GenBank/DDBJ whole genome shotgun (WGS) entry which is preliminary data.</text>
</comment>
<evidence type="ECO:0000256" key="3">
    <source>
        <dbReference type="ARBA" id="ARBA00012922"/>
    </source>
</evidence>
<evidence type="ECO:0000256" key="2">
    <source>
        <dbReference type="ARBA" id="ARBA00009199"/>
    </source>
</evidence>
<dbReference type="GO" id="GO:0004040">
    <property type="term" value="F:amidase activity"/>
    <property type="evidence" value="ECO:0007669"/>
    <property type="project" value="UniProtKB-EC"/>
</dbReference>
<reference evidence="6" key="1">
    <citation type="submission" date="2020-05" db="EMBL/GenBank/DDBJ databases">
        <title>Mycena genomes resolve the evolution of fungal bioluminescence.</title>
        <authorList>
            <person name="Tsai I.J."/>
        </authorList>
    </citation>
    <scope>NUCLEOTIDE SEQUENCE</scope>
    <source>
        <strain evidence="6">160909Yilan</strain>
    </source>
</reference>
<dbReference type="OrthoDB" id="6428749at2759"/>
<keyword evidence="7" id="KW-1185">Reference proteome</keyword>
<evidence type="ECO:0000313" key="7">
    <source>
        <dbReference type="Proteomes" id="UP000623467"/>
    </source>
</evidence>
<gene>
    <name evidence="6" type="ORF">MSAN_01284100</name>
</gene>
<name>A0A8H6YE35_9AGAR</name>
<dbReference type="AlphaFoldDB" id="A0A8H6YE35"/>
<dbReference type="Gene3D" id="3.90.1300.10">
    <property type="entry name" value="Amidase signature (AS) domain"/>
    <property type="match status" value="2"/>
</dbReference>
<dbReference type="PANTHER" id="PTHR46072:SF11">
    <property type="entry name" value="AMIDASE-RELATED"/>
    <property type="match status" value="1"/>
</dbReference>
<dbReference type="SUPFAM" id="SSF75304">
    <property type="entry name" value="Amidase signature (AS) enzymes"/>
    <property type="match status" value="2"/>
</dbReference>
<evidence type="ECO:0000256" key="4">
    <source>
        <dbReference type="ARBA" id="ARBA00022801"/>
    </source>
</evidence>
<dbReference type="EMBL" id="JACAZH010000009">
    <property type="protein sequence ID" value="KAF7359415.1"/>
    <property type="molecule type" value="Genomic_DNA"/>
</dbReference>
<accession>A0A8H6YE35</accession>
<dbReference type="InterPro" id="IPR036928">
    <property type="entry name" value="AS_sf"/>
</dbReference>
<dbReference type="Pfam" id="PF01425">
    <property type="entry name" value="Amidase"/>
    <property type="match status" value="2"/>
</dbReference>
<dbReference type="InterPro" id="IPR023631">
    <property type="entry name" value="Amidase_dom"/>
</dbReference>
<comment type="similarity">
    <text evidence="2">Belongs to the amidase family.</text>
</comment>
<evidence type="ECO:0000259" key="5">
    <source>
        <dbReference type="Pfam" id="PF01425"/>
    </source>
</evidence>
<proteinExistence type="inferred from homology"/>
<feature type="domain" description="Amidase" evidence="5">
    <location>
        <begin position="215"/>
        <end position="611"/>
    </location>
</feature>
<feature type="domain" description="Amidase" evidence="5">
    <location>
        <begin position="59"/>
        <end position="119"/>
    </location>
</feature>
<dbReference type="Proteomes" id="UP000623467">
    <property type="component" value="Unassembled WGS sequence"/>
</dbReference>
<protein>
    <recommendedName>
        <fullName evidence="3">amidase</fullName>
        <ecNumber evidence="3">3.5.1.4</ecNumber>
    </recommendedName>
</protein>
<dbReference type="EC" id="3.5.1.4" evidence="3"/>
<dbReference type="PANTHER" id="PTHR46072">
    <property type="entry name" value="AMIDASE-RELATED-RELATED"/>
    <property type="match status" value="1"/>
</dbReference>
<dbReference type="InterPro" id="IPR020556">
    <property type="entry name" value="Amidase_CS"/>
</dbReference>
<evidence type="ECO:0000256" key="1">
    <source>
        <dbReference type="ARBA" id="ARBA00001311"/>
    </source>
</evidence>